<protein>
    <submittedName>
        <fullName evidence="6">Uncharacterized protein LOC108682027</fullName>
    </submittedName>
</protein>
<name>A0A8B7PKS9_HYAAZ</name>
<evidence type="ECO:0000256" key="1">
    <source>
        <dbReference type="ARBA" id="ARBA00022460"/>
    </source>
</evidence>
<dbReference type="PANTHER" id="PTHR10380">
    <property type="entry name" value="CUTICLE PROTEIN"/>
    <property type="match status" value="1"/>
</dbReference>
<dbReference type="GeneID" id="108682027"/>
<dbReference type="AlphaFoldDB" id="A0A8B7PKS9"/>
<feature type="region of interest" description="Disordered" evidence="3">
    <location>
        <begin position="150"/>
        <end position="184"/>
    </location>
</feature>
<dbReference type="PROSITE" id="PS51155">
    <property type="entry name" value="CHIT_BIND_RR_2"/>
    <property type="match status" value="1"/>
</dbReference>
<organism evidence="5 6">
    <name type="scientific">Hyalella azteca</name>
    <name type="common">Amphipod</name>
    <dbReference type="NCBI Taxonomy" id="294128"/>
    <lineage>
        <taxon>Eukaryota</taxon>
        <taxon>Metazoa</taxon>
        <taxon>Ecdysozoa</taxon>
        <taxon>Arthropoda</taxon>
        <taxon>Crustacea</taxon>
        <taxon>Multicrustacea</taxon>
        <taxon>Malacostraca</taxon>
        <taxon>Eumalacostraca</taxon>
        <taxon>Peracarida</taxon>
        <taxon>Amphipoda</taxon>
        <taxon>Senticaudata</taxon>
        <taxon>Talitrida</taxon>
        <taxon>Talitroidea</taxon>
        <taxon>Hyalellidae</taxon>
        <taxon>Hyalella</taxon>
    </lineage>
</organism>
<keyword evidence="5" id="KW-1185">Reference proteome</keyword>
<proteinExistence type="predicted"/>
<evidence type="ECO:0000256" key="3">
    <source>
        <dbReference type="SAM" id="MobiDB-lite"/>
    </source>
</evidence>
<keyword evidence="1 2" id="KW-0193">Cuticle</keyword>
<feature type="signal peptide" evidence="4">
    <location>
        <begin position="1"/>
        <end position="25"/>
    </location>
</feature>
<keyword evidence="4" id="KW-0732">Signal</keyword>
<dbReference type="PANTHER" id="PTHR10380:SF173">
    <property type="entry name" value="CUTICULAR PROTEIN 47EF, ISOFORM C-RELATED"/>
    <property type="match status" value="1"/>
</dbReference>
<feature type="chain" id="PRO_5034628794" evidence="4">
    <location>
        <begin position="26"/>
        <end position="324"/>
    </location>
</feature>
<dbReference type="GO" id="GO:0062129">
    <property type="term" value="C:chitin-based extracellular matrix"/>
    <property type="evidence" value="ECO:0007669"/>
    <property type="project" value="TreeGrafter"/>
</dbReference>
<dbReference type="InterPro" id="IPR000618">
    <property type="entry name" value="Insect_cuticle"/>
</dbReference>
<sequence length="324" mass="34470">MAQKLSGNLTAVMAMLLLVALPALCLPTSVLDYAGDGHRVSQRGNPGHSVSGSYSWTSPEGTEFFVRYVADEFGYRVVESNALQRSAHGQLADGNQVLRTDDSKRSEVAMPREQIPEASVIPASTEKAYEPQILEQEAPTLSRVVTSRGRGLARASPQETKTELSTVPEAKSDDNEVSSSLKEISSPVVADVPIDAQEKSAAEVEEVAQALTEMLKINAIEITTPQDLISQAEEDSQANAIELPSDDGGFLKPVEESSDPVSTVDIASADDTPAATIPEEEPELQKSASAADEAGESILPLGTEPTPSQTDEPALDATRDEIQL</sequence>
<evidence type="ECO:0000256" key="2">
    <source>
        <dbReference type="PROSITE-ProRule" id="PRU00497"/>
    </source>
</evidence>
<dbReference type="GO" id="GO:0008010">
    <property type="term" value="F:structural constituent of chitin-based larval cuticle"/>
    <property type="evidence" value="ECO:0007669"/>
    <property type="project" value="TreeGrafter"/>
</dbReference>
<accession>A0A8B7PKS9</accession>
<dbReference type="RefSeq" id="XP_018026605.1">
    <property type="nucleotide sequence ID" value="XM_018171116.2"/>
</dbReference>
<dbReference type="Pfam" id="PF00379">
    <property type="entry name" value="Chitin_bind_4"/>
    <property type="match status" value="1"/>
</dbReference>
<dbReference type="KEGG" id="hazt:108682027"/>
<dbReference type="InterPro" id="IPR050468">
    <property type="entry name" value="Cuticle_Struct_Prot"/>
</dbReference>
<feature type="region of interest" description="Disordered" evidence="3">
    <location>
        <begin position="241"/>
        <end position="324"/>
    </location>
</feature>
<gene>
    <name evidence="6" type="primary">LOC108682027</name>
</gene>
<evidence type="ECO:0000313" key="5">
    <source>
        <dbReference type="Proteomes" id="UP000694843"/>
    </source>
</evidence>
<dbReference type="Proteomes" id="UP000694843">
    <property type="component" value="Unplaced"/>
</dbReference>
<dbReference type="OrthoDB" id="8123782at2759"/>
<evidence type="ECO:0000313" key="6">
    <source>
        <dbReference type="RefSeq" id="XP_018026605.1"/>
    </source>
</evidence>
<evidence type="ECO:0000256" key="4">
    <source>
        <dbReference type="SAM" id="SignalP"/>
    </source>
</evidence>
<reference evidence="6" key="1">
    <citation type="submission" date="2025-08" db="UniProtKB">
        <authorList>
            <consortium name="RefSeq"/>
        </authorList>
    </citation>
    <scope>IDENTIFICATION</scope>
    <source>
        <tissue evidence="6">Whole organism</tissue>
    </source>
</reference>